<evidence type="ECO:0000313" key="4">
    <source>
        <dbReference type="EMBL" id="TPX14795.1"/>
    </source>
</evidence>
<name>A0A507AVH3_9PEZI</name>
<dbReference type="AlphaFoldDB" id="A0A507AVH3"/>
<dbReference type="InterPro" id="IPR052973">
    <property type="entry name" value="Fungal_sec-metab_reg_TF"/>
</dbReference>
<dbReference type="Pfam" id="PF00172">
    <property type="entry name" value="Zn_clus"/>
    <property type="match status" value="1"/>
</dbReference>
<feature type="domain" description="Zn(2)-C6 fungal-type" evidence="3">
    <location>
        <begin position="374"/>
        <end position="406"/>
    </location>
</feature>
<keyword evidence="1" id="KW-0539">Nucleus</keyword>
<dbReference type="Proteomes" id="UP000319257">
    <property type="component" value="Unassembled WGS sequence"/>
</dbReference>
<protein>
    <recommendedName>
        <fullName evidence="3">Zn(2)-C6 fungal-type domain-containing protein</fullName>
    </recommendedName>
</protein>
<dbReference type="CDD" id="cd00067">
    <property type="entry name" value="GAL4"/>
    <property type="match status" value="1"/>
</dbReference>
<sequence>MATSASYRHSPDEGRDPSLPGSVGDEESWAFMNLSDASNTESLGILTSPESSLISFGVSMGQQGHLPPSPLGPPSPFDLNAEQVRLSHQSMGMSLPRQGSSYGTVNLERVTSHPMGFETNPETASAFSLGPEQLSNNSISGSFSDQSSTFGVGADHPDGLLFSPDMQQPMSSTSLPVSSSFAFDPLQLPVDFSFPLSNDLGSGGMPDLTQPLNAAHLDFLQQFQAVDTAAPWQPSNLGQGDMFIQEDNFTASSSPVQYSSTSSQQSTSPGISNIKLETDSSKSASPTDPVRKVRGSGSRVEKKRKASSESSSSAAAAAGYGQFVIVTPNSINANSGKHNPFECFEAMRSSHKGRKGPLPSKTKENALQVRRKGACFCCHARKVKCDAERPCRNCTKLAVGVPQVVCWQFPDFIDVLFPTLIRGHLGKEAVTSFLSENVKSFTVQGTEMPCSIELFSGLRFTSVFKIKAKFFTAKTQEPLEHWHMSIGSGGVNLQSQAAVPIGLETESAAQKDILKKTTKDYVHAIIQESRYAEQTTDSLRSTSLPEKVLRIAQRYFKQTDSPMVKRALSIYAMHYILTRHMCLTAQTVRSLEHTGLVPQNLPFLTPRVLNRQIKAVIDDMLAREMQLLFDAFSKSLKPKSKKEWAQCLASFLVLCVFMEAIEAAVDTFVISQNEVDMRKGAVTTYRRSEALHLNESIEKMPFKQFAFQFHQIYQTHSRDATTRAFNPLLDDDVMTSDDLDQPAKEMVAALQELMTGENWSELDYLSMDPILPNMEDYPFPRDITENYNGRLLAKFLLSFTNERYIFG</sequence>
<evidence type="ECO:0000256" key="2">
    <source>
        <dbReference type="SAM" id="MobiDB-lite"/>
    </source>
</evidence>
<reference evidence="4 5" key="1">
    <citation type="submission" date="2019-06" db="EMBL/GenBank/DDBJ databases">
        <title>Draft genome sequence of the filamentous fungus Phialemoniopsis curvata isolated from diesel fuel.</title>
        <authorList>
            <person name="Varaljay V.A."/>
            <person name="Lyon W.J."/>
            <person name="Crouch A.L."/>
            <person name="Drake C.E."/>
            <person name="Hollomon J.M."/>
            <person name="Nadeau L.J."/>
            <person name="Nunn H.S."/>
            <person name="Stevenson B.S."/>
            <person name="Bojanowski C.L."/>
            <person name="Crookes-Goodson W.J."/>
        </authorList>
    </citation>
    <scope>NUCLEOTIDE SEQUENCE [LARGE SCALE GENOMIC DNA]</scope>
    <source>
        <strain evidence="4 5">D216</strain>
    </source>
</reference>
<feature type="region of interest" description="Disordered" evidence="2">
    <location>
        <begin position="253"/>
        <end position="311"/>
    </location>
</feature>
<dbReference type="GeneID" id="41972637"/>
<dbReference type="PANTHER" id="PTHR35392:SF5">
    <property type="entry name" value="ZN(2)-C6 FUNGAL-TYPE DOMAIN-CONTAINING PROTEIN"/>
    <property type="match status" value="1"/>
</dbReference>
<feature type="region of interest" description="Disordered" evidence="2">
    <location>
        <begin position="1"/>
        <end position="26"/>
    </location>
</feature>
<dbReference type="GO" id="GO:0008270">
    <property type="term" value="F:zinc ion binding"/>
    <property type="evidence" value="ECO:0007669"/>
    <property type="project" value="InterPro"/>
</dbReference>
<dbReference type="STRING" id="1093900.A0A507AVH3"/>
<dbReference type="PANTHER" id="PTHR35392">
    <property type="entry name" value="ZN(II)2CYS6 TRANSCRIPTION FACTOR (EUROFUNG)-RELATED-RELATED"/>
    <property type="match status" value="1"/>
</dbReference>
<keyword evidence="5" id="KW-1185">Reference proteome</keyword>
<evidence type="ECO:0000256" key="1">
    <source>
        <dbReference type="ARBA" id="ARBA00023242"/>
    </source>
</evidence>
<accession>A0A507AVH3</accession>
<evidence type="ECO:0000259" key="3">
    <source>
        <dbReference type="PROSITE" id="PS50048"/>
    </source>
</evidence>
<dbReference type="GO" id="GO:0000981">
    <property type="term" value="F:DNA-binding transcription factor activity, RNA polymerase II-specific"/>
    <property type="evidence" value="ECO:0007669"/>
    <property type="project" value="InterPro"/>
</dbReference>
<dbReference type="RefSeq" id="XP_030996506.1">
    <property type="nucleotide sequence ID" value="XM_031139685.1"/>
</dbReference>
<dbReference type="InParanoid" id="A0A507AVH3"/>
<dbReference type="InterPro" id="IPR001138">
    <property type="entry name" value="Zn2Cys6_DnaBD"/>
</dbReference>
<comment type="caution">
    <text evidence="4">The sequence shown here is derived from an EMBL/GenBank/DDBJ whole genome shotgun (WGS) entry which is preliminary data.</text>
</comment>
<feature type="compositionally biased region" description="Low complexity" evidence="2">
    <location>
        <begin position="253"/>
        <end position="268"/>
    </location>
</feature>
<dbReference type="SUPFAM" id="SSF57701">
    <property type="entry name" value="Zn2/Cys6 DNA-binding domain"/>
    <property type="match status" value="1"/>
</dbReference>
<proteinExistence type="predicted"/>
<dbReference type="InterPro" id="IPR036864">
    <property type="entry name" value="Zn2-C6_fun-type_DNA-bd_sf"/>
</dbReference>
<dbReference type="EMBL" id="SKBQ01000026">
    <property type="protein sequence ID" value="TPX14795.1"/>
    <property type="molecule type" value="Genomic_DNA"/>
</dbReference>
<gene>
    <name evidence="4" type="ORF">E0L32_005190</name>
</gene>
<organism evidence="4 5">
    <name type="scientific">Thyridium curvatum</name>
    <dbReference type="NCBI Taxonomy" id="1093900"/>
    <lineage>
        <taxon>Eukaryota</taxon>
        <taxon>Fungi</taxon>
        <taxon>Dikarya</taxon>
        <taxon>Ascomycota</taxon>
        <taxon>Pezizomycotina</taxon>
        <taxon>Sordariomycetes</taxon>
        <taxon>Sordariomycetidae</taxon>
        <taxon>Thyridiales</taxon>
        <taxon>Thyridiaceae</taxon>
        <taxon>Thyridium</taxon>
    </lineage>
</organism>
<dbReference type="OrthoDB" id="4226666at2759"/>
<evidence type="ECO:0000313" key="5">
    <source>
        <dbReference type="Proteomes" id="UP000319257"/>
    </source>
</evidence>
<dbReference type="PROSITE" id="PS50048">
    <property type="entry name" value="ZN2_CY6_FUNGAL_2"/>
    <property type="match status" value="1"/>
</dbReference>